<dbReference type="OrthoDB" id="9782855at2"/>
<name>A0A518EVB7_9BACT</name>
<dbReference type="GO" id="GO:0008825">
    <property type="term" value="F:cyclopropane-fatty-acyl-phospholipid synthase activity"/>
    <property type="evidence" value="ECO:0007669"/>
    <property type="project" value="UniProtKB-EC"/>
</dbReference>
<dbReference type="GO" id="GO:0032259">
    <property type="term" value="P:methylation"/>
    <property type="evidence" value="ECO:0007669"/>
    <property type="project" value="UniProtKB-KW"/>
</dbReference>
<evidence type="ECO:0000256" key="1">
    <source>
        <dbReference type="SAM" id="MobiDB-lite"/>
    </source>
</evidence>
<dbReference type="PANTHER" id="PTHR43832:SF1">
    <property type="entry name" value="S-ADENOSYL-L-METHIONINE-DEPENDENT METHYLTRANSFERASES SUPERFAMILY PROTEIN"/>
    <property type="match status" value="1"/>
</dbReference>
<proteinExistence type="predicted"/>
<feature type="region of interest" description="Disordered" evidence="1">
    <location>
        <begin position="354"/>
        <end position="382"/>
    </location>
</feature>
<dbReference type="Proteomes" id="UP000320390">
    <property type="component" value="Chromosome"/>
</dbReference>
<gene>
    <name evidence="2" type="primary">cfa_1</name>
    <name evidence="2" type="ORF">Poly30_35790</name>
</gene>
<dbReference type="PANTHER" id="PTHR43832">
    <property type="match status" value="1"/>
</dbReference>
<organism evidence="2 3">
    <name type="scientific">Saltatorellus ferox</name>
    <dbReference type="NCBI Taxonomy" id="2528018"/>
    <lineage>
        <taxon>Bacteria</taxon>
        <taxon>Pseudomonadati</taxon>
        <taxon>Planctomycetota</taxon>
        <taxon>Planctomycetia</taxon>
        <taxon>Planctomycetia incertae sedis</taxon>
        <taxon>Saltatorellus</taxon>
    </lineage>
</organism>
<protein>
    <submittedName>
        <fullName evidence="2">Cyclopropane-fatty-acyl-phospholipid synthase</fullName>
        <ecNumber evidence="2">2.1.1.79</ecNumber>
    </submittedName>
</protein>
<dbReference type="InterPro" id="IPR029063">
    <property type="entry name" value="SAM-dependent_MTases_sf"/>
</dbReference>
<dbReference type="Gene3D" id="3.40.50.150">
    <property type="entry name" value="Vaccinia Virus protein VP39"/>
    <property type="match status" value="1"/>
</dbReference>
<dbReference type="EMBL" id="CP036434">
    <property type="protein sequence ID" value="QDV08043.1"/>
    <property type="molecule type" value="Genomic_DNA"/>
</dbReference>
<reference evidence="2 3" key="1">
    <citation type="submission" date="2019-02" db="EMBL/GenBank/DDBJ databases">
        <title>Deep-cultivation of Planctomycetes and their phenomic and genomic characterization uncovers novel biology.</title>
        <authorList>
            <person name="Wiegand S."/>
            <person name="Jogler M."/>
            <person name="Boedeker C."/>
            <person name="Pinto D."/>
            <person name="Vollmers J."/>
            <person name="Rivas-Marin E."/>
            <person name="Kohn T."/>
            <person name="Peeters S.H."/>
            <person name="Heuer A."/>
            <person name="Rast P."/>
            <person name="Oberbeckmann S."/>
            <person name="Bunk B."/>
            <person name="Jeske O."/>
            <person name="Meyerdierks A."/>
            <person name="Storesund J.E."/>
            <person name="Kallscheuer N."/>
            <person name="Luecker S."/>
            <person name="Lage O.M."/>
            <person name="Pohl T."/>
            <person name="Merkel B.J."/>
            <person name="Hornburger P."/>
            <person name="Mueller R.-W."/>
            <person name="Bruemmer F."/>
            <person name="Labrenz M."/>
            <person name="Spormann A.M."/>
            <person name="Op den Camp H."/>
            <person name="Overmann J."/>
            <person name="Amann R."/>
            <person name="Jetten M.S.M."/>
            <person name="Mascher T."/>
            <person name="Medema M.H."/>
            <person name="Devos D.P."/>
            <person name="Kaster A.-K."/>
            <person name="Ovreas L."/>
            <person name="Rohde M."/>
            <person name="Galperin M.Y."/>
            <person name="Jogler C."/>
        </authorList>
    </citation>
    <scope>NUCLEOTIDE SEQUENCE [LARGE SCALE GENOMIC DNA]</scope>
    <source>
        <strain evidence="2 3">Poly30</strain>
    </source>
</reference>
<keyword evidence="2" id="KW-0489">Methyltransferase</keyword>
<keyword evidence="3" id="KW-1185">Reference proteome</keyword>
<keyword evidence="2" id="KW-0808">Transferase</keyword>
<dbReference type="RefSeq" id="WP_145200011.1">
    <property type="nucleotide sequence ID" value="NZ_CP036434.1"/>
</dbReference>
<dbReference type="CDD" id="cd02440">
    <property type="entry name" value="AdoMet_MTases"/>
    <property type="match status" value="1"/>
</dbReference>
<sequence length="382" mass="43512">MNTALKLADRGLIPLPLLRYGVRKLCAQRLRDEKARETSSTAAWLREMDRGPVADVPEKANEQHYEVPPAFFEAALGPHLKYSSGFFPSGNEDLETGEARMLEVTAERAQLQDGQRILELGCGWGSLTLWMAEHYPNSTVVAVSNSAPQRKFIESRAAERGLHNVEIRTADMNSFDPLAGQEAAEGQGPERFDRIVSVEMFEHMRDWRTLFQRARTWLKDDGRIFIHVFTHRSLNYPFDVRDDTDWMSQHFFSGGMMPADDLLVRLTEEDDVALRVEEHSVVSGRHYSRTAKLWRENIEQKKEAIMPVLRRTYGADAPAWFQRWRLFFLACEELFGYEGGSEWAVSHYRLAPTPLSGSREPSSTARFASQMEASATGQAVTH</sequence>
<dbReference type="SUPFAM" id="SSF53335">
    <property type="entry name" value="S-adenosyl-L-methionine-dependent methyltransferases"/>
    <property type="match status" value="1"/>
</dbReference>
<dbReference type="AlphaFoldDB" id="A0A518EVB7"/>
<dbReference type="Pfam" id="PF02353">
    <property type="entry name" value="CMAS"/>
    <property type="match status" value="1"/>
</dbReference>
<dbReference type="EC" id="2.1.1.79" evidence="2"/>
<feature type="compositionally biased region" description="Polar residues" evidence="1">
    <location>
        <begin position="355"/>
        <end position="382"/>
    </location>
</feature>
<evidence type="ECO:0000313" key="3">
    <source>
        <dbReference type="Proteomes" id="UP000320390"/>
    </source>
</evidence>
<evidence type="ECO:0000313" key="2">
    <source>
        <dbReference type="EMBL" id="QDV08043.1"/>
    </source>
</evidence>
<accession>A0A518EVB7</accession>